<keyword evidence="3" id="KW-0720">Serine protease</keyword>
<dbReference type="Pfam" id="PF00089">
    <property type="entry name" value="Trypsin"/>
    <property type="match status" value="1"/>
</dbReference>
<keyword evidence="5" id="KW-1185">Reference proteome</keyword>
<protein>
    <submittedName>
        <fullName evidence="6">Mast cell protease 2-like</fullName>
    </submittedName>
</protein>
<dbReference type="GO" id="GO:0005791">
    <property type="term" value="C:rough endoplasmic reticulum"/>
    <property type="evidence" value="ECO:0007669"/>
    <property type="project" value="TreeGrafter"/>
</dbReference>
<keyword evidence="2" id="KW-0378">Hydrolase</keyword>
<dbReference type="KEGG" id="gfs:119637428"/>
<dbReference type="InterPro" id="IPR009003">
    <property type="entry name" value="Peptidase_S1_PA"/>
</dbReference>
<dbReference type="InterPro" id="IPR001254">
    <property type="entry name" value="Trypsin_dom"/>
</dbReference>
<reference evidence="6" key="1">
    <citation type="submission" date="2025-08" db="UniProtKB">
        <authorList>
            <consortium name="RefSeq"/>
        </authorList>
    </citation>
    <scope>IDENTIFICATION</scope>
    <source>
        <tissue evidence="6">Whole body pupa</tissue>
    </source>
</reference>
<dbReference type="RefSeq" id="XP_037889376.1">
    <property type="nucleotide sequence ID" value="XM_038033448.1"/>
</dbReference>
<keyword evidence="1" id="KW-0645">Protease</keyword>
<feature type="domain" description="Peptidase S1" evidence="4">
    <location>
        <begin position="108"/>
        <end position="271"/>
    </location>
</feature>
<dbReference type="SMART" id="SM00020">
    <property type="entry name" value="Tryp_SPc"/>
    <property type="match status" value="1"/>
</dbReference>
<sequence length="271" mass="30218">MHTRRSAVKIHRTLLLEACGGGAAPSYSNCQLQSSDVDVNNKERPERRTKVEHNELQHLLDESQAQALKGLSNILTIDNSTVYWRLHATGNIQKEGIDGKCHPEPFQNCGFIASDTERQYYANELSVVIGTTDRLNRTKTTERLLVSNIKVHEKFSPDAIYWDIALMILYRKIKLNGWSAAIIPLAIIPADINTVCTVLGWGRFYENGPKADHIAYVDIAVLDNSTCMRLMPHLGEEQFCAADIDDLSKDACEGDVGGPLICDGIFHYSAM</sequence>
<dbReference type="SUPFAM" id="SSF50494">
    <property type="entry name" value="Trypsin-like serine proteases"/>
    <property type="match status" value="1"/>
</dbReference>
<evidence type="ECO:0000259" key="4">
    <source>
        <dbReference type="PROSITE" id="PS50240"/>
    </source>
</evidence>
<dbReference type="Gene3D" id="2.40.10.10">
    <property type="entry name" value="Trypsin-like serine proteases"/>
    <property type="match status" value="2"/>
</dbReference>
<dbReference type="GO" id="GO:0005615">
    <property type="term" value="C:extracellular space"/>
    <property type="evidence" value="ECO:0007669"/>
    <property type="project" value="TreeGrafter"/>
</dbReference>
<evidence type="ECO:0000256" key="3">
    <source>
        <dbReference type="ARBA" id="ARBA00022825"/>
    </source>
</evidence>
<dbReference type="InterPro" id="IPR043504">
    <property type="entry name" value="Peptidase_S1_PA_chymotrypsin"/>
</dbReference>
<dbReference type="GO" id="GO:0004252">
    <property type="term" value="F:serine-type endopeptidase activity"/>
    <property type="evidence" value="ECO:0007669"/>
    <property type="project" value="InterPro"/>
</dbReference>
<dbReference type="PROSITE" id="PS50240">
    <property type="entry name" value="TRYPSIN_DOM"/>
    <property type="match status" value="1"/>
</dbReference>
<dbReference type="InterPro" id="IPR050127">
    <property type="entry name" value="Serine_Proteases_S1"/>
</dbReference>
<evidence type="ECO:0000313" key="5">
    <source>
        <dbReference type="Proteomes" id="UP000092443"/>
    </source>
</evidence>
<proteinExistence type="predicted"/>
<dbReference type="Proteomes" id="UP000092443">
    <property type="component" value="Unplaced"/>
</dbReference>
<dbReference type="GeneID" id="119637428"/>
<evidence type="ECO:0000256" key="1">
    <source>
        <dbReference type="ARBA" id="ARBA00022670"/>
    </source>
</evidence>
<accession>A0A9C5Z051</accession>
<evidence type="ECO:0000313" key="6">
    <source>
        <dbReference type="RefSeq" id="XP_037889376.1"/>
    </source>
</evidence>
<dbReference type="AlphaFoldDB" id="A0A9C5Z051"/>
<dbReference type="GO" id="GO:0031638">
    <property type="term" value="P:zymogen activation"/>
    <property type="evidence" value="ECO:0007669"/>
    <property type="project" value="TreeGrafter"/>
</dbReference>
<name>A0A9C5Z051_9MUSC</name>
<evidence type="ECO:0000256" key="2">
    <source>
        <dbReference type="ARBA" id="ARBA00022801"/>
    </source>
</evidence>
<dbReference type="PANTHER" id="PTHR24264:SF46">
    <property type="entry name" value="COAGULATION FACTOR XII"/>
    <property type="match status" value="1"/>
</dbReference>
<organism evidence="5 6">
    <name type="scientific">Glossina fuscipes</name>
    <dbReference type="NCBI Taxonomy" id="7396"/>
    <lineage>
        <taxon>Eukaryota</taxon>
        <taxon>Metazoa</taxon>
        <taxon>Ecdysozoa</taxon>
        <taxon>Arthropoda</taxon>
        <taxon>Hexapoda</taxon>
        <taxon>Insecta</taxon>
        <taxon>Pterygota</taxon>
        <taxon>Neoptera</taxon>
        <taxon>Endopterygota</taxon>
        <taxon>Diptera</taxon>
        <taxon>Brachycera</taxon>
        <taxon>Muscomorpha</taxon>
        <taxon>Hippoboscoidea</taxon>
        <taxon>Glossinidae</taxon>
        <taxon>Glossina</taxon>
    </lineage>
</organism>
<gene>
    <name evidence="6" type="primary">LOC119637428</name>
</gene>
<dbReference type="PANTHER" id="PTHR24264">
    <property type="entry name" value="TRYPSIN-RELATED"/>
    <property type="match status" value="1"/>
</dbReference>